<reference evidence="1" key="2">
    <citation type="submission" date="2021-03" db="UniProtKB">
        <authorList>
            <consortium name="EnsemblPlants"/>
        </authorList>
    </citation>
    <scope>IDENTIFICATION</scope>
</reference>
<accession>A0A803QWK6</accession>
<dbReference type="Proteomes" id="UP000596661">
    <property type="component" value="Chromosome 1"/>
</dbReference>
<protein>
    <submittedName>
        <fullName evidence="1">Uncharacterized protein</fullName>
    </submittedName>
</protein>
<dbReference type="AlphaFoldDB" id="A0A803QWK6"/>
<reference evidence="1" key="1">
    <citation type="submission" date="2018-11" db="EMBL/GenBank/DDBJ databases">
        <authorList>
            <person name="Grassa J C."/>
        </authorList>
    </citation>
    <scope>NUCLEOTIDE SEQUENCE [LARGE SCALE GENOMIC DNA]</scope>
</reference>
<evidence type="ECO:0000313" key="1">
    <source>
        <dbReference type="EnsemblPlants" id="cds.novel_model_2286_5bd9a17a"/>
    </source>
</evidence>
<dbReference type="EMBL" id="UZAU01000077">
    <property type="status" value="NOT_ANNOTATED_CDS"/>
    <property type="molecule type" value="Genomic_DNA"/>
</dbReference>
<keyword evidence="2" id="KW-1185">Reference proteome</keyword>
<evidence type="ECO:0000313" key="2">
    <source>
        <dbReference type="Proteomes" id="UP000596661"/>
    </source>
</evidence>
<dbReference type="EnsemblPlants" id="novel_model_2286_5bd9a17a">
    <property type="protein sequence ID" value="cds.novel_model_2286_5bd9a17a"/>
    <property type="gene ID" value="novel_gene_1206_5bd9a17a"/>
</dbReference>
<sequence length="67" mass="7191">MKIHEIFLIIITITIYIYKSRAFVATAVGGHVGIAGAGIIVTGSARWHTITASTARATCPLAQPWPR</sequence>
<proteinExistence type="predicted"/>
<dbReference type="Gramene" id="novel_model_2286_5bd9a17a">
    <property type="protein sequence ID" value="cds.novel_model_2286_5bd9a17a"/>
    <property type="gene ID" value="novel_gene_1206_5bd9a17a"/>
</dbReference>
<organism evidence="1 2">
    <name type="scientific">Cannabis sativa</name>
    <name type="common">Hemp</name>
    <name type="synonym">Marijuana</name>
    <dbReference type="NCBI Taxonomy" id="3483"/>
    <lineage>
        <taxon>Eukaryota</taxon>
        <taxon>Viridiplantae</taxon>
        <taxon>Streptophyta</taxon>
        <taxon>Embryophyta</taxon>
        <taxon>Tracheophyta</taxon>
        <taxon>Spermatophyta</taxon>
        <taxon>Magnoliopsida</taxon>
        <taxon>eudicotyledons</taxon>
        <taxon>Gunneridae</taxon>
        <taxon>Pentapetalae</taxon>
        <taxon>rosids</taxon>
        <taxon>fabids</taxon>
        <taxon>Rosales</taxon>
        <taxon>Cannabaceae</taxon>
        <taxon>Cannabis</taxon>
    </lineage>
</organism>
<name>A0A803QWK6_CANSA</name>